<dbReference type="InterPro" id="IPR055781">
    <property type="entry name" value="DUF7357"/>
</dbReference>
<feature type="region of interest" description="Disordered" evidence="1">
    <location>
        <begin position="743"/>
        <end position="762"/>
    </location>
</feature>
<feature type="compositionally biased region" description="Low complexity" evidence="1">
    <location>
        <begin position="585"/>
        <end position="597"/>
    </location>
</feature>
<dbReference type="EMBL" id="CAUWAG010000004">
    <property type="protein sequence ID" value="CAJ2502159.1"/>
    <property type="molecule type" value="Genomic_DNA"/>
</dbReference>
<feature type="compositionally biased region" description="Basic and acidic residues" evidence="1">
    <location>
        <begin position="461"/>
        <end position="479"/>
    </location>
</feature>
<proteinExistence type="predicted"/>
<feature type="compositionally biased region" description="Basic and acidic residues" evidence="1">
    <location>
        <begin position="572"/>
        <end position="582"/>
    </location>
</feature>
<feature type="compositionally biased region" description="Basic and acidic residues" evidence="1">
    <location>
        <begin position="1325"/>
        <end position="1340"/>
    </location>
</feature>
<feature type="region of interest" description="Disordered" evidence="1">
    <location>
        <begin position="856"/>
        <end position="907"/>
    </location>
</feature>
<feature type="compositionally biased region" description="Basic and acidic residues" evidence="1">
    <location>
        <begin position="433"/>
        <end position="445"/>
    </location>
</feature>
<protein>
    <submittedName>
        <fullName evidence="3">Uu.00g095530.m01.CDS01</fullName>
    </submittedName>
</protein>
<feature type="region of interest" description="Disordered" evidence="1">
    <location>
        <begin position="417"/>
        <end position="678"/>
    </location>
</feature>
<feature type="compositionally biased region" description="Polar residues" evidence="1">
    <location>
        <begin position="1527"/>
        <end position="1538"/>
    </location>
</feature>
<evidence type="ECO:0000256" key="1">
    <source>
        <dbReference type="SAM" id="MobiDB-lite"/>
    </source>
</evidence>
<feature type="compositionally biased region" description="Low complexity" evidence="1">
    <location>
        <begin position="224"/>
        <end position="233"/>
    </location>
</feature>
<evidence type="ECO:0000313" key="3">
    <source>
        <dbReference type="EMBL" id="CAJ2502159.1"/>
    </source>
</evidence>
<dbReference type="Pfam" id="PF24054">
    <property type="entry name" value="DUF7357"/>
    <property type="match status" value="1"/>
</dbReference>
<evidence type="ECO:0000313" key="4">
    <source>
        <dbReference type="Proteomes" id="UP001295740"/>
    </source>
</evidence>
<organism evidence="3 4">
    <name type="scientific">Anthostomella pinea</name>
    <dbReference type="NCBI Taxonomy" id="933095"/>
    <lineage>
        <taxon>Eukaryota</taxon>
        <taxon>Fungi</taxon>
        <taxon>Dikarya</taxon>
        <taxon>Ascomycota</taxon>
        <taxon>Pezizomycotina</taxon>
        <taxon>Sordariomycetes</taxon>
        <taxon>Xylariomycetidae</taxon>
        <taxon>Xylariales</taxon>
        <taxon>Xylariaceae</taxon>
        <taxon>Anthostomella</taxon>
    </lineage>
</organism>
<feature type="compositionally biased region" description="Basic residues" evidence="1">
    <location>
        <begin position="1565"/>
        <end position="1574"/>
    </location>
</feature>
<feature type="compositionally biased region" description="Basic and acidic residues" evidence="1">
    <location>
        <begin position="537"/>
        <end position="548"/>
    </location>
</feature>
<feature type="region of interest" description="Disordered" evidence="1">
    <location>
        <begin position="801"/>
        <end position="827"/>
    </location>
</feature>
<feature type="region of interest" description="Disordered" evidence="1">
    <location>
        <begin position="169"/>
        <end position="242"/>
    </location>
</feature>
<feature type="region of interest" description="Disordered" evidence="1">
    <location>
        <begin position="111"/>
        <end position="142"/>
    </location>
</feature>
<sequence>MTDNEMRLRLVVRRHGIPEARFMWNVRLENDPTIARLLEQLNEDVPLEGGQWGMEDYVVELHDDDGTNYECLHFQSVRSLLKPDDRVFVRPLDTDDHRRRRISGRHQISSDGKHLIDGVPFGRPRLKAPRGRPPIHIPPLKRPRLTYHEDDAPAHAQVAQRQDTPMLFLTNGENSSEAGVDAGVDDADSNSDGQFDYSSDGLESNGSDSGSNDDHVQDIEDLQDSGSDSVSDSPSDEDLGQEARDLAEENDTLGEKDALVQSPAVHRALDLVTLDKLSALRTAFPSASVDICEKVLITSDGDTKAAYAVLAHAFAPQISEAAALSWPHSKNITQHKRRSTKNSNLSRDPATVWGGLETRGREAEGQDHLADGDGEEDEDDEARDALVRQYDHRGLPPGSITSGRGLTQMAAISASFTSSKLGGDSAATSATLDDSKKSPEKTANKEDDDTSSSSGTTSSSESEKSEQDSDDASSSRDQSDSSESSDSDDSDDSNDSDSDSDDEGDSIDDDTAEAQGRPPSNHECESDESSGADSGPEQEKIFRSRGDDSVDDVERDPSFSGGVSDEISSSESHSESDHREVPLEVPSQVASVSVVPSTKLHAPHASIIQGHSDGESSGHPVQSRTVPPGAGKDSTKSRNARRRAAKKARRLGEEVSGAYSTTSNLQGREAAAERAADAEDALFQAKRKALLDAISNGGVEIGVQGHADPEGAPTTVGAGSKRKREEQGEPSSQAHLEVITDTPEEASLADDSQSSISAQKRRRVDLGAGRRLLFGALGLRTPKSKEDEEKLRTKLMKDVRPIPNPVLGEESVTERPDGGISTLGDQDPSAWKDRITYRAVECCSGNVHLTEPPFPFVQRWDPQQQGSWPRKQHKRGSQSKRAQRNQAQYYHASSRLGKKRSYEESADWDGNGFEDTFNGIDDAHSPDAGIQLNYDDEESRNRPANDVSQFTDIDDLPSLPRDLSALPILRPGQARAGMVITWRKWSCSSSTNWQPQLSNVTAVVVRIDDDATGLEVCLAKRDRHLDATEKHYDHHTGQRIYDRFEAPDLDEEDDDAEQEDEGFRTLSFAEMQEPRVLQEPLSTVPGNDAVESGEIVPSIGRHDEDGTGLAISMGSVRKPHTNAELTDDVEHVRAGRQSDKAYAEKSEHLTYEPTSDAAARSLGGGRGHGLQTADASMSNLSQISSPTQQLQDTISQSFGVGSPDKPSGITGISGETGLEANSSVVDCRATPERELSYPSVGDSDEADIILGTPNVMRPRVTVPSFVSSVVGGRQPDYGMETDNTDPFPFGMTSENDHGVSPVLGDEGEPINAFQSRMIMSSLSTPRHDQTTASAGRERNKTNGSLDIRTSPADPSSPGSLSSINTIWCTALTSRNTQSQSKSQALSAVETPQTPQALRYLDYNDAMRKLDKSSNDLDDSSSEVVGNVKGQSRDLDVPIVKECSLPPQPRIVSMISPPQGRRRSSKQDSQSTIPPGTKVPDLSSDSEPSFTENYADEEVDETYSPRSGGLPGGNGWIEKKAEVRHQTRSSTASLGSQPRANRYLSTLRGRKSASPSTSDANVRQEKSRRKTSARF</sequence>
<feature type="compositionally biased region" description="Basic and acidic residues" evidence="1">
    <location>
        <begin position="358"/>
        <end position="371"/>
    </location>
</feature>
<feature type="compositionally biased region" description="Basic residues" evidence="1">
    <location>
        <begin position="870"/>
        <end position="883"/>
    </location>
</feature>
<name>A0AAI8VC27_9PEZI</name>
<feature type="compositionally biased region" description="Acidic residues" evidence="1">
    <location>
        <begin position="483"/>
        <end position="512"/>
    </location>
</feature>
<comment type="caution">
    <text evidence="3">The sequence shown here is derived from an EMBL/GenBank/DDBJ whole genome shotgun (WGS) entry which is preliminary data.</text>
</comment>
<accession>A0AAI8VC27</accession>
<feature type="compositionally biased region" description="Low complexity" evidence="1">
    <location>
        <begin position="190"/>
        <end position="210"/>
    </location>
</feature>
<feature type="region of interest" description="Disordered" evidence="1">
    <location>
        <begin position="1445"/>
        <end position="1574"/>
    </location>
</feature>
<dbReference type="Proteomes" id="UP001295740">
    <property type="component" value="Unassembled WGS sequence"/>
</dbReference>
<feature type="compositionally biased region" description="Acidic residues" evidence="1">
    <location>
        <begin position="372"/>
        <end position="382"/>
    </location>
</feature>
<gene>
    <name evidence="3" type="ORF">KHLLAP_LOCUS2627</name>
</gene>
<feature type="compositionally biased region" description="Low complexity" evidence="1">
    <location>
        <begin position="451"/>
        <end position="460"/>
    </location>
</feature>
<feature type="region of interest" description="Disordered" evidence="1">
    <location>
        <begin position="1320"/>
        <end position="1360"/>
    </location>
</feature>
<keyword evidence="4" id="KW-1185">Reference proteome</keyword>
<feature type="region of interest" description="Disordered" evidence="1">
    <location>
        <begin position="329"/>
        <end position="382"/>
    </location>
</feature>
<feature type="compositionally biased region" description="Basic residues" evidence="1">
    <location>
        <begin position="638"/>
        <end position="649"/>
    </location>
</feature>
<evidence type="ECO:0000259" key="2">
    <source>
        <dbReference type="Pfam" id="PF24054"/>
    </source>
</evidence>
<feature type="region of interest" description="Disordered" evidence="1">
    <location>
        <begin position="702"/>
        <end position="736"/>
    </location>
</feature>
<feature type="compositionally biased region" description="Low complexity" evidence="1">
    <location>
        <begin position="558"/>
        <end position="571"/>
    </location>
</feature>
<feature type="compositionally biased region" description="Polar residues" evidence="1">
    <location>
        <begin position="1482"/>
        <end position="1491"/>
    </location>
</feature>
<feature type="domain" description="DUF7357" evidence="2">
    <location>
        <begin position="6"/>
        <end position="139"/>
    </location>
</feature>
<reference evidence="3" key="1">
    <citation type="submission" date="2023-10" db="EMBL/GenBank/DDBJ databases">
        <authorList>
            <person name="Hackl T."/>
        </authorList>
    </citation>
    <scope>NUCLEOTIDE SEQUENCE</scope>
</reference>
<feature type="compositionally biased region" description="Polar residues" evidence="1">
    <location>
        <begin position="417"/>
        <end position="432"/>
    </location>
</feature>
<feature type="region of interest" description="Disordered" evidence="1">
    <location>
        <begin position="1410"/>
        <end position="1429"/>
    </location>
</feature>